<evidence type="ECO:0000313" key="4">
    <source>
        <dbReference type="Proteomes" id="UP000008827"/>
    </source>
</evidence>
<dbReference type="InParanoid" id="K7LZW7"/>
<evidence type="ECO:0000313" key="2">
    <source>
        <dbReference type="EMBL" id="KRH30883.1"/>
    </source>
</evidence>
<dbReference type="EMBL" id="CM000844">
    <property type="protein sequence ID" value="KRH30883.1"/>
    <property type="molecule type" value="Genomic_DNA"/>
</dbReference>
<accession>K7LZW7</accession>
<dbReference type="Proteomes" id="UP000008827">
    <property type="component" value="Chromosome 11"/>
</dbReference>
<reference evidence="2 3" key="1">
    <citation type="journal article" date="2010" name="Nature">
        <title>Genome sequence of the palaeopolyploid soybean.</title>
        <authorList>
            <person name="Schmutz J."/>
            <person name="Cannon S.B."/>
            <person name="Schlueter J."/>
            <person name="Ma J."/>
            <person name="Mitros T."/>
            <person name="Nelson W."/>
            <person name="Hyten D.L."/>
            <person name="Song Q."/>
            <person name="Thelen J.J."/>
            <person name="Cheng J."/>
            <person name="Xu D."/>
            <person name="Hellsten U."/>
            <person name="May G.D."/>
            <person name="Yu Y."/>
            <person name="Sakurai T."/>
            <person name="Umezawa T."/>
            <person name="Bhattacharyya M.K."/>
            <person name="Sandhu D."/>
            <person name="Valliyodan B."/>
            <person name="Lindquist E."/>
            <person name="Peto M."/>
            <person name="Grant D."/>
            <person name="Shu S."/>
            <person name="Goodstein D."/>
            <person name="Barry K."/>
            <person name="Futrell-Griggs M."/>
            <person name="Abernathy B."/>
            <person name="Du J."/>
            <person name="Tian Z."/>
            <person name="Zhu L."/>
            <person name="Gill N."/>
            <person name="Joshi T."/>
            <person name="Libault M."/>
            <person name="Sethuraman A."/>
            <person name="Zhang X.-C."/>
            <person name="Shinozaki K."/>
            <person name="Nguyen H.T."/>
            <person name="Wing R.A."/>
            <person name="Cregan P."/>
            <person name="Specht J."/>
            <person name="Grimwood J."/>
            <person name="Rokhsar D."/>
            <person name="Stacey G."/>
            <person name="Shoemaker R.C."/>
            <person name="Jackson S.A."/>
        </authorList>
    </citation>
    <scope>NUCLEOTIDE SEQUENCE [LARGE SCALE GENOMIC DNA]</scope>
    <source>
        <strain evidence="3">cv. Williams 82</strain>
        <tissue evidence="2">Callus</tissue>
    </source>
</reference>
<dbReference type="Gramene" id="KRH30883">
    <property type="protein sequence ID" value="KRH30883"/>
    <property type="gene ID" value="GLYMA_11G212200"/>
</dbReference>
<gene>
    <name evidence="2" type="ORF">GLYMA_11G212200</name>
</gene>
<dbReference type="EnsemblPlants" id="KRH30883">
    <property type="protein sequence ID" value="KRH30883"/>
    <property type="gene ID" value="GLYMA_11G212200"/>
</dbReference>
<sequence>MVSPLCHCVAPPLLCSCVGVNVKGVNPHSHFCLCHVATSKASSSNSSRPTLELPLVSPFSMGSQSGSTRLSLEPPSVIPSSRVASI</sequence>
<organism evidence="3">
    <name type="scientific">Glycine max</name>
    <name type="common">Soybean</name>
    <name type="synonym">Glycine hispida</name>
    <dbReference type="NCBI Taxonomy" id="3847"/>
    <lineage>
        <taxon>Eukaryota</taxon>
        <taxon>Viridiplantae</taxon>
        <taxon>Streptophyta</taxon>
        <taxon>Embryophyta</taxon>
        <taxon>Tracheophyta</taxon>
        <taxon>Spermatophyta</taxon>
        <taxon>Magnoliopsida</taxon>
        <taxon>eudicotyledons</taxon>
        <taxon>Gunneridae</taxon>
        <taxon>Pentapetalae</taxon>
        <taxon>rosids</taxon>
        <taxon>fabids</taxon>
        <taxon>Fabales</taxon>
        <taxon>Fabaceae</taxon>
        <taxon>Papilionoideae</taxon>
        <taxon>50 kb inversion clade</taxon>
        <taxon>NPAAA clade</taxon>
        <taxon>indigoferoid/millettioid clade</taxon>
        <taxon>Phaseoleae</taxon>
        <taxon>Glycine</taxon>
        <taxon>Glycine subgen. Soja</taxon>
    </lineage>
</organism>
<keyword evidence="4" id="KW-1185">Reference proteome</keyword>
<reference evidence="3" key="2">
    <citation type="submission" date="2018-02" db="UniProtKB">
        <authorList>
            <consortium name="EnsemblPlants"/>
        </authorList>
    </citation>
    <scope>IDENTIFICATION</scope>
    <source>
        <strain evidence="3">Williams 82</strain>
    </source>
</reference>
<feature type="region of interest" description="Disordered" evidence="1">
    <location>
        <begin position="60"/>
        <end position="86"/>
    </location>
</feature>
<name>K7LZW7_SOYBN</name>
<proteinExistence type="predicted"/>
<protein>
    <submittedName>
        <fullName evidence="2 3">Uncharacterized protein</fullName>
    </submittedName>
</protein>
<reference evidence="2" key="3">
    <citation type="submission" date="2018-07" db="EMBL/GenBank/DDBJ databases">
        <title>WGS assembly of Glycine max.</title>
        <authorList>
            <person name="Schmutz J."/>
            <person name="Cannon S."/>
            <person name="Schlueter J."/>
            <person name="Ma J."/>
            <person name="Mitros T."/>
            <person name="Nelson W."/>
            <person name="Hyten D."/>
            <person name="Song Q."/>
            <person name="Thelen J."/>
            <person name="Cheng J."/>
            <person name="Xu D."/>
            <person name="Hellsten U."/>
            <person name="May G."/>
            <person name="Yu Y."/>
            <person name="Sakurai T."/>
            <person name="Umezawa T."/>
            <person name="Bhattacharyya M."/>
            <person name="Sandhu D."/>
            <person name="Valliyodan B."/>
            <person name="Lindquist E."/>
            <person name="Peto M."/>
            <person name="Grant D."/>
            <person name="Shu S."/>
            <person name="Goodstein D."/>
            <person name="Barry K."/>
            <person name="Futrell-Griggs M."/>
            <person name="Abernathy B."/>
            <person name="Du J."/>
            <person name="Tian Z."/>
            <person name="Zhu L."/>
            <person name="Gill N."/>
            <person name="Joshi T."/>
            <person name="Libault M."/>
            <person name="Sethuraman A."/>
            <person name="Zhang X."/>
            <person name="Shinozaki K."/>
            <person name="Nguyen H."/>
            <person name="Wing R."/>
            <person name="Cregan P."/>
            <person name="Specht J."/>
            <person name="Grimwood J."/>
            <person name="Rokhsar D."/>
            <person name="Stacey G."/>
            <person name="Shoemaker R."/>
            <person name="Jackson S."/>
        </authorList>
    </citation>
    <scope>NUCLEOTIDE SEQUENCE</scope>
    <source>
        <tissue evidence="2">Callus</tissue>
    </source>
</reference>
<feature type="compositionally biased region" description="Polar residues" evidence="1">
    <location>
        <begin position="60"/>
        <end position="70"/>
    </location>
</feature>
<evidence type="ECO:0000256" key="1">
    <source>
        <dbReference type="SAM" id="MobiDB-lite"/>
    </source>
</evidence>
<dbReference type="AlphaFoldDB" id="K7LZW7"/>
<dbReference type="HOGENOM" id="CLU_2502374_0_0_1"/>
<dbReference type="PaxDb" id="3847-GLYMA13G21675.1"/>
<evidence type="ECO:0000313" key="3">
    <source>
        <dbReference type="EnsemblPlants" id="KRH30883"/>
    </source>
</evidence>